<protein>
    <submittedName>
        <fullName evidence="1">Uncharacterized protein</fullName>
    </submittedName>
</protein>
<name>A0A091CWT9_FUKDA</name>
<accession>A0A091CWT9</accession>
<evidence type="ECO:0000313" key="2">
    <source>
        <dbReference type="Proteomes" id="UP000028990"/>
    </source>
</evidence>
<reference evidence="1 2" key="1">
    <citation type="submission" date="2013-11" db="EMBL/GenBank/DDBJ databases">
        <title>The Damaraland mole rat (Fukomys damarensis) genome and evolution of African mole rats.</title>
        <authorList>
            <person name="Gladyshev V.N."/>
            <person name="Fang X."/>
        </authorList>
    </citation>
    <scope>NUCLEOTIDE SEQUENCE [LARGE SCALE GENOMIC DNA]</scope>
    <source>
        <tissue evidence="1">Liver</tissue>
    </source>
</reference>
<sequence length="94" mass="10456">MILFVSLRGHCMWSSLHSSSALQWSELEGQKEPSRCMVADIPPATRLTLALWMSSLQSESQEHTLADASSECFLLAPILSLLMTQPFPLHSCHT</sequence>
<dbReference type="AlphaFoldDB" id="A0A091CWT9"/>
<evidence type="ECO:0000313" key="1">
    <source>
        <dbReference type="EMBL" id="KFO22320.1"/>
    </source>
</evidence>
<keyword evidence="2" id="KW-1185">Reference proteome</keyword>
<dbReference type="EMBL" id="KN124092">
    <property type="protein sequence ID" value="KFO22320.1"/>
    <property type="molecule type" value="Genomic_DNA"/>
</dbReference>
<dbReference type="Proteomes" id="UP000028990">
    <property type="component" value="Unassembled WGS sequence"/>
</dbReference>
<organism evidence="1 2">
    <name type="scientific">Fukomys damarensis</name>
    <name type="common">Damaraland mole rat</name>
    <name type="synonym">Cryptomys damarensis</name>
    <dbReference type="NCBI Taxonomy" id="885580"/>
    <lineage>
        <taxon>Eukaryota</taxon>
        <taxon>Metazoa</taxon>
        <taxon>Chordata</taxon>
        <taxon>Craniata</taxon>
        <taxon>Vertebrata</taxon>
        <taxon>Euteleostomi</taxon>
        <taxon>Mammalia</taxon>
        <taxon>Eutheria</taxon>
        <taxon>Euarchontoglires</taxon>
        <taxon>Glires</taxon>
        <taxon>Rodentia</taxon>
        <taxon>Hystricomorpha</taxon>
        <taxon>Bathyergidae</taxon>
        <taxon>Fukomys</taxon>
    </lineage>
</organism>
<gene>
    <name evidence="1" type="ORF">H920_16281</name>
</gene>
<proteinExistence type="predicted"/>